<feature type="transmembrane region" description="Helical" evidence="1">
    <location>
        <begin position="102"/>
        <end position="122"/>
    </location>
</feature>
<dbReference type="AlphaFoldDB" id="A0A2H0YR68"/>
<keyword evidence="1" id="KW-1133">Transmembrane helix</keyword>
<protein>
    <recommendedName>
        <fullName evidence="2">Phosphatidic acid phosphatase type 2/haloperoxidase domain-containing protein</fullName>
    </recommendedName>
</protein>
<dbReference type="CDD" id="cd03392">
    <property type="entry name" value="PAP2_like_2"/>
    <property type="match status" value="1"/>
</dbReference>
<dbReference type="Proteomes" id="UP000236845">
    <property type="component" value="Unassembled WGS sequence"/>
</dbReference>
<dbReference type="PANTHER" id="PTHR14969:SF13">
    <property type="entry name" value="AT30094P"/>
    <property type="match status" value="1"/>
</dbReference>
<dbReference type="SUPFAM" id="SSF48317">
    <property type="entry name" value="Acid phosphatase/Vanadium-dependent haloperoxidase"/>
    <property type="match status" value="1"/>
</dbReference>
<dbReference type="EMBL" id="PEXW01000031">
    <property type="protein sequence ID" value="PIS40769.1"/>
    <property type="molecule type" value="Genomic_DNA"/>
</dbReference>
<reference evidence="4" key="1">
    <citation type="submission" date="2017-09" db="EMBL/GenBank/DDBJ databases">
        <title>Depth-based differentiation of microbial function through sediment-hosted aquifers and enrichment of novel symbionts in the deep terrestrial subsurface.</title>
        <authorList>
            <person name="Probst A.J."/>
            <person name="Ladd B."/>
            <person name="Jarett J.K."/>
            <person name="Geller-Mcgrath D.E."/>
            <person name="Sieber C.M.K."/>
            <person name="Emerson J.B."/>
            <person name="Anantharaman K."/>
            <person name="Thomas B.C."/>
            <person name="Malmstrom R."/>
            <person name="Stieglmeier M."/>
            <person name="Klingl A."/>
            <person name="Woyke T."/>
            <person name="Ryan C.M."/>
            <person name="Banfield J.F."/>
        </authorList>
    </citation>
    <scope>NUCLEOTIDE SEQUENCE [LARGE SCALE GENOMIC DNA]</scope>
</reference>
<evidence type="ECO:0000259" key="2">
    <source>
        <dbReference type="SMART" id="SM00014"/>
    </source>
</evidence>
<keyword evidence="1" id="KW-0472">Membrane</keyword>
<feature type="transmembrane region" description="Helical" evidence="1">
    <location>
        <begin position="154"/>
        <end position="176"/>
    </location>
</feature>
<feature type="domain" description="Phosphatidic acid phosphatase type 2/haloperoxidase" evidence="2">
    <location>
        <begin position="60"/>
        <end position="173"/>
    </location>
</feature>
<comment type="caution">
    <text evidence="3">The sequence shown here is derived from an EMBL/GenBank/DDBJ whole genome shotgun (WGS) entry which is preliminary data.</text>
</comment>
<dbReference type="Pfam" id="PF01569">
    <property type="entry name" value="PAP2"/>
    <property type="match status" value="1"/>
</dbReference>
<gene>
    <name evidence="3" type="ORF">COT26_01440</name>
</gene>
<evidence type="ECO:0000256" key="1">
    <source>
        <dbReference type="SAM" id="Phobius"/>
    </source>
</evidence>
<name>A0A2H0YR68_9BACT</name>
<dbReference type="InterPro" id="IPR000326">
    <property type="entry name" value="PAP2/HPO"/>
</dbReference>
<proteinExistence type="predicted"/>
<accession>A0A2H0YR68</accession>
<organism evidence="3 4">
    <name type="scientific">Candidatus Kerfeldbacteria bacterium CG08_land_8_20_14_0_20_43_14</name>
    <dbReference type="NCBI Taxonomy" id="2014246"/>
    <lineage>
        <taxon>Bacteria</taxon>
        <taxon>Candidatus Kerfeldiibacteriota</taxon>
    </lineage>
</organism>
<evidence type="ECO:0000313" key="3">
    <source>
        <dbReference type="EMBL" id="PIS40769.1"/>
    </source>
</evidence>
<dbReference type="InterPro" id="IPR036938">
    <property type="entry name" value="PAP2/HPO_sf"/>
</dbReference>
<dbReference type="SMART" id="SM00014">
    <property type="entry name" value="acidPPc"/>
    <property type="match status" value="1"/>
</dbReference>
<feature type="transmembrane region" description="Helical" evidence="1">
    <location>
        <begin position="31"/>
        <end position="50"/>
    </location>
</feature>
<sequence>MLFAIPPNIDLLVTRAIQSFQPAWLTVIMEIFTHFTIPAVLVIIVLAYLGKFHHRYSHSTKIRVLLFSAGNLLTPALKFVFARPRPSADLVDVFLSESDYSFPSGHTIGIILFAAAIVLLFYRKKSNFRFWLIGINLLLILVISYSRIYLGVHWFTDILGGTLFALIWIWISHYLVKIFTRHK</sequence>
<feature type="transmembrane region" description="Helical" evidence="1">
    <location>
        <begin position="62"/>
        <end position="82"/>
    </location>
</feature>
<keyword evidence="1" id="KW-0812">Transmembrane</keyword>
<feature type="transmembrane region" description="Helical" evidence="1">
    <location>
        <begin position="129"/>
        <end position="148"/>
    </location>
</feature>
<dbReference type="PANTHER" id="PTHR14969">
    <property type="entry name" value="SPHINGOSINE-1-PHOSPHATE PHOSPHOHYDROLASE"/>
    <property type="match status" value="1"/>
</dbReference>
<dbReference type="Gene3D" id="1.20.144.10">
    <property type="entry name" value="Phosphatidic acid phosphatase type 2/haloperoxidase"/>
    <property type="match status" value="1"/>
</dbReference>
<evidence type="ECO:0000313" key="4">
    <source>
        <dbReference type="Proteomes" id="UP000236845"/>
    </source>
</evidence>